<reference evidence="2" key="1">
    <citation type="journal article" date="2019" name="Int. J. Syst. Evol. Microbiol.">
        <title>The Global Catalogue of Microorganisms (GCM) 10K type strain sequencing project: providing services to taxonomists for standard genome sequencing and annotation.</title>
        <authorList>
            <consortium name="The Broad Institute Genomics Platform"/>
            <consortium name="The Broad Institute Genome Sequencing Center for Infectious Disease"/>
            <person name="Wu L."/>
            <person name="Ma J."/>
        </authorList>
    </citation>
    <scope>NUCLEOTIDE SEQUENCE [LARGE SCALE GENOMIC DNA]</scope>
    <source>
        <strain evidence="2">KCTC 33575</strain>
    </source>
</reference>
<proteinExistence type="predicted"/>
<organism evidence="1 2">
    <name type="scientific">Corticicoccus populi</name>
    <dbReference type="NCBI Taxonomy" id="1812821"/>
    <lineage>
        <taxon>Bacteria</taxon>
        <taxon>Bacillati</taxon>
        <taxon>Bacillota</taxon>
        <taxon>Bacilli</taxon>
        <taxon>Bacillales</taxon>
        <taxon>Staphylococcaceae</taxon>
        <taxon>Corticicoccus</taxon>
    </lineage>
</organism>
<dbReference type="EMBL" id="JBHUOQ010000004">
    <property type="protein sequence ID" value="MFD2830772.1"/>
    <property type="molecule type" value="Genomic_DNA"/>
</dbReference>
<dbReference type="Proteomes" id="UP001597519">
    <property type="component" value="Unassembled WGS sequence"/>
</dbReference>
<name>A0ABW5WWB2_9STAP</name>
<keyword evidence="2" id="KW-1185">Reference proteome</keyword>
<accession>A0ABW5WWB2</accession>
<comment type="caution">
    <text evidence="1">The sequence shown here is derived from an EMBL/GenBank/DDBJ whole genome shotgun (WGS) entry which is preliminary data.</text>
</comment>
<gene>
    <name evidence="1" type="ORF">ACFSX4_09905</name>
</gene>
<sequence>MNQIIEKETSLVLSAVQFMAVRIFNIITLGKISAAVRTEKALKAEFQELKKNRNKI</sequence>
<evidence type="ECO:0000313" key="1">
    <source>
        <dbReference type="EMBL" id="MFD2830772.1"/>
    </source>
</evidence>
<protein>
    <submittedName>
        <fullName evidence="1">Uncharacterized protein</fullName>
    </submittedName>
</protein>
<dbReference type="RefSeq" id="WP_377774129.1">
    <property type="nucleotide sequence ID" value="NZ_JBHUOQ010000004.1"/>
</dbReference>
<evidence type="ECO:0000313" key="2">
    <source>
        <dbReference type="Proteomes" id="UP001597519"/>
    </source>
</evidence>